<gene>
    <name evidence="2" type="ORF">IPP15_00620</name>
</gene>
<accession>A0A9D7XR51</accession>
<dbReference type="SMART" id="SM00871">
    <property type="entry name" value="AraC_E_bind"/>
    <property type="match status" value="1"/>
</dbReference>
<dbReference type="InterPro" id="IPR053182">
    <property type="entry name" value="YobU-like_regulator"/>
</dbReference>
<dbReference type="AlphaFoldDB" id="A0A9D7XR51"/>
<name>A0A9D7XR51_9BACT</name>
<feature type="domain" description="AraC effector-binding" evidence="1">
    <location>
        <begin position="1"/>
        <end position="158"/>
    </location>
</feature>
<dbReference type="PANTHER" id="PTHR36444">
    <property type="entry name" value="TRANSCRIPTIONAL REGULATOR PROTEIN YOBU-RELATED"/>
    <property type="match status" value="1"/>
</dbReference>
<dbReference type="InterPro" id="IPR029442">
    <property type="entry name" value="GyrI-like"/>
</dbReference>
<reference evidence="2 3" key="1">
    <citation type="submission" date="2020-10" db="EMBL/GenBank/DDBJ databases">
        <title>Connecting structure to function with the recovery of over 1000 high-quality activated sludge metagenome-assembled genomes encoding full-length rRNA genes using long-read sequencing.</title>
        <authorList>
            <person name="Singleton C.M."/>
            <person name="Petriglieri F."/>
            <person name="Kristensen J.M."/>
            <person name="Kirkegaard R.H."/>
            <person name="Michaelsen T.Y."/>
            <person name="Andersen M.H."/>
            <person name="Karst S.M."/>
            <person name="Dueholm M.S."/>
            <person name="Nielsen P.H."/>
            <person name="Albertsen M."/>
        </authorList>
    </citation>
    <scope>NUCLEOTIDE SEQUENCE [LARGE SCALE GENOMIC DNA]</scope>
    <source>
        <strain evidence="2">Ribe_18-Q3-R11-54_MAXAC.273</strain>
    </source>
</reference>
<dbReference type="InterPro" id="IPR010499">
    <property type="entry name" value="AraC_E-bd"/>
</dbReference>
<dbReference type="Gene3D" id="3.20.80.10">
    <property type="entry name" value="Regulatory factor, effector binding domain"/>
    <property type="match status" value="1"/>
</dbReference>
<evidence type="ECO:0000313" key="3">
    <source>
        <dbReference type="Proteomes" id="UP000808337"/>
    </source>
</evidence>
<dbReference type="InterPro" id="IPR011256">
    <property type="entry name" value="Reg_factor_effector_dom_sf"/>
</dbReference>
<dbReference type="EMBL" id="JADKGY010000001">
    <property type="protein sequence ID" value="MBK9980923.1"/>
    <property type="molecule type" value="Genomic_DNA"/>
</dbReference>
<evidence type="ECO:0000259" key="1">
    <source>
        <dbReference type="SMART" id="SM00871"/>
    </source>
</evidence>
<dbReference type="PANTHER" id="PTHR36444:SF2">
    <property type="entry name" value="TRANSCRIPTIONAL REGULATOR PROTEIN YOBU-RELATED"/>
    <property type="match status" value="1"/>
</dbReference>
<sequence length="166" mass="19562">MEPRIETLKTKKLIGKRLTMTMEENKTIELWRNFMPRRKEITNALSSDLISMQVYDNSFDFLHFNIHHAFEKWAAVEVSDFDIIPEGMETYTLPSGLYAVFIHQGPASEGERTFRYIFETWIPQSPFIIDARPHFEILGEKYKHDDPSSEEEVWIPVRLKNSVHSI</sequence>
<dbReference type="SUPFAM" id="SSF55136">
    <property type="entry name" value="Probable bacterial effector-binding domain"/>
    <property type="match status" value="1"/>
</dbReference>
<evidence type="ECO:0000313" key="2">
    <source>
        <dbReference type="EMBL" id="MBK9980923.1"/>
    </source>
</evidence>
<organism evidence="2 3">
    <name type="scientific">Candidatus Opimibacter skivensis</name>
    <dbReference type="NCBI Taxonomy" id="2982028"/>
    <lineage>
        <taxon>Bacteria</taxon>
        <taxon>Pseudomonadati</taxon>
        <taxon>Bacteroidota</taxon>
        <taxon>Saprospiria</taxon>
        <taxon>Saprospirales</taxon>
        <taxon>Saprospiraceae</taxon>
        <taxon>Candidatus Opimibacter</taxon>
    </lineage>
</organism>
<comment type="caution">
    <text evidence="2">The sequence shown here is derived from an EMBL/GenBank/DDBJ whole genome shotgun (WGS) entry which is preliminary data.</text>
</comment>
<dbReference type="Proteomes" id="UP000808337">
    <property type="component" value="Unassembled WGS sequence"/>
</dbReference>
<proteinExistence type="predicted"/>
<dbReference type="Pfam" id="PF06445">
    <property type="entry name" value="GyrI-like"/>
    <property type="match status" value="1"/>
</dbReference>
<protein>
    <submittedName>
        <fullName evidence="2">GyrI-like domain-containing protein</fullName>
    </submittedName>
</protein>